<reference evidence="2" key="1">
    <citation type="submission" date="2023-11" db="EMBL/GenBank/DDBJ databases">
        <title>Genome assemblies of two species of porcelain crab, Petrolisthes cinctipes and Petrolisthes manimaculis (Anomura: Porcellanidae).</title>
        <authorList>
            <person name="Angst P."/>
        </authorList>
    </citation>
    <scope>NUCLEOTIDE SEQUENCE</scope>
    <source>
        <strain evidence="2">PB745_02</strain>
        <tissue evidence="2">Gill</tissue>
    </source>
</reference>
<dbReference type="Proteomes" id="UP001292094">
    <property type="component" value="Unassembled WGS sequence"/>
</dbReference>
<feature type="compositionally biased region" description="Polar residues" evidence="1">
    <location>
        <begin position="1"/>
        <end position="14"/>
    </location>
</feature>
<accession>A0AAE1TJD5</accession>
<evidence type="ECO:0000313" key="2">
    <source>
        <dbReference type="EMBL" id="KAK4287286.1"/>
    </source>
</evidence>
<dbReference type="AlphaFoldDB" id="A0AAE1TJD5"/>
<keyword evidence="3" id="KW-1185">Reference proteome</keyword>
<dbReference type="EMBL" id="JAWZYT010006959">
    <property type="protein sequence ID" value="KAK4287286.1"/>
    <property type="molecule type" value="Genomic_DNA"/>
</dbReference>
<comment type="caution">
    <text evidence="2">The sequence shown here is derived from an EMBL/GenBank/DDBJ whole genome shotgun (WGS) entry which is preliminary data.</text>
</comment>
<evidence type="ECO:0000313" key="3">
    <source>
        <dbReference type="Proteomes" id="UP001292094"/>
    </source>
</evidence>
<organism evidence="2 3">
    <name type="scientific">Petrolisthes manimaculis</name>
    <dbReference type="NCBI Taxonomy" id="1843537"/>
    <lineage>
        <taxon>Eukaryota</taxon>
        <taxon>Metazoa</taxon>
        <taxon>Ecdysozoa</taxon>
        <taxon>Arthropoda</taxon>
        <taxon>Crustacea</taxon>
        <taxon>Multicrustacea</taxon>
        <taxon>Malacostraca</taxon>
        <taxon>Eumalacostraca</taxon>
        <taxon>Eucarida</taxon>
        <taxon>Decapoda</taxon>
        <taxon>Pleocyemata</taxon>
        <taxon>Anomura</taxon>
        <taxon>Galatheoidea</taxon>
        <taxon>Porcellanidae</taxon>
        <taxon>Petrolisthes</taxon>
    </lineage>
</organism>
<feature type="region of interest" description="Disordered" evidence="1">
    <location>
        <begin position="1"/>
        <end position="35"/>
    </location>
</feature>
<evidence type="ECO:0000256" key="1">
    <source>
        <dbReference type="SAM" id="MobiDB-lite"/>
    </source>
</evidence>
<protein>
    <submittedName>
        <fullName evidence="2">Uncharacterized protein</fullName>
    </submittedName>
</protein>
<gene>
    <name evidence="2" type="ORF">Pmani_039640</name>
</gene>
<proteinExistence type="predicted"/>
<name>A0AAE1TJD5_9EUCA</name>
<sequence length="79" mass="8784">MYIQQETSEGTYNRRQVRGHAADNEGTIGEGKGPEECVGKLSSVKEKDDCMKATIPSRGRNERAVCFQRERRAPFAPPG</sequence>